<dbReference type="Pfam" id="PF25601">
    <property type="entry name" value="AAA_lid_14"/>
    <property type="match status" value="1"/>
</dbReference>
<dbReference type="InterPro" id="IPR002078">
    <property type="entry name" value="Sigma_54_int"/>
</dbReference>
<evidence type="ECO:0000256" key="2">
    <source>
        <dbReference type="ARBA" id="ARBA00022840"/>
    </source>
</evidence>
<reference evidence="7" key="1">
    <citation type="submission" date="2023-03" db="EMBL/GenBank/DDBJ databases">
        <title>Edaphobacter sp.</title>
        <authorList>
            <person name="Huber K.J."/>
            <person name="Papendorf J."/>
            <person name="Pilke C."/>
            <person name="Bunk B."/>
            <person name="Sproeer C."/>
            <person name="Pester M."/>
        </authorList>
    </citation>
    <scope>NUCLEOTIDE SEQUENCE</scope>
    <source>
        <strain evidence="7">DSM 110680</strain>
    </source>
</reference>
<dbReference type="AlphaFoldDB" id="A0AAU7DRX7"/>
<dbReference type="PROSITE" id="PS50045">
    <property type="entry name" value="SIGMA54_INTERACT_4"/>
    <property type="match status" value="1"/>
</dbReference>
<dbReference type="SUPFAM" id="SSF52540">
    <property type="entry name" value="P-loop containing nucleoside triphosphate hydrolases"/>
    <property type="match status" value="1"/>
</dbReference>
<name>A0AAU7DRX7_9BACT</name>
<evidence type="ECO:0000256" key="3">
    <source>
        <dbReference type="ARBA" id="ARBA00023015"/>
    </source>
</evidence>
<dbReference type="PANTHER" id="PTHR32071">
    <property type="entry name" value="TRANSCRIPTIONAL REGULATORY PROTEIN"/>
    <property type="match status" value="1"/>
</dbReference>
<dbReference type="Gene3D" id="1.10.8.60">
    <property type="match status" value="1"/>
</dbReference>
<accession>A0AAU7DRX7</accession>
<evidence type="ECO:0000256" key="4">
    <source>
        <dbReference type="ARBA" id="ARBA00023163"/>
    </source>
</evidence>
<organism evidence="7">
    <name type="scientific">Telmatobacter sp. DSM 110680</name>
    <dbReference type="NCBI Taxonomy" id="3036704"/>
    <lineage>
        <taxon>Bacteria</taxon>
        <taxon>Pseudomonadati</taxon>
        <taxon>Acidobacteriota</taxon>
        <taxon>Terriglobia</taxon>
        <taxon>Terriglobales</taxon>
        <taxon>Acidobacteriaceae</taxon>
        <taxon>Telmatobacter</taxon>
    </lineage>
</organism>
<dbReference type="Gene3D" id="3.40.50.300">
    <property type="entry name" value="P-loop containing nucleotide triphosphate hydrolases"/>
    <property type="match status" value="1"/>
</dbReference>
<dbReference type="InterPro" id="IPR027417">
    <property type="entry name" value="P-loop_NTPase"/>
</dbReference>
<evidence type="ECO:0000259" key="6">
    <source>
        <dbReference type="PROSITE" id="PS50045"/>
    </source>
</evidence>
<feature type="region of interest" description="Disordered" evidence="5">
    <location>
        <begin position="1"/>
        <end position="21"/>
    </location>
</feature>
<dbReference type="RefSeq" id="WP_348265261.1">
    <property type="nucleotide sequence ID" value="NZ_CP121196.1"/>
</dbReference>
<dbReference type="GO" id="GO:0043565">
    <property type="term" value="F:sequence-specific DNA binding"/>
    <property type="evidence" value="ECO:0007669"/>
    <property type="project" value="InterPro"/>
</dbReference>
<feature type="domain" description="Sigma-54 factor interaction" evidence="6">
    <location>
        <begin position="28"/>
        <end position="228"/>
    </location>
</feature>
<gene>
    <name evidence="7" type="ORF">P8935_12105</name>
</gene>
<dbReference type="GO" id="GO:0005524">
    <property type="term" value="F:ATP binding"/>
    <property type="evidence" value="ECO:0007669"/>
    <property type="project" value="UniProtKB-KW"/>
</dbReference>
<proteinExistence type="predicted"/>
<dbReference type="InterPro" id="IPR009057">
    <property type="entry name" value="Homeodomain-like_sf"/>
</dbReference>
<dbReference type="GO" id="GO:0006355">
    <property type="term" value="P:regulation of DNA-templated transcription"/>
    <property type="evidence" value="ECO:0007669"/>
    <property type="project" value="InterPro"/>
</dbReference>
<evidence type="ECO:0000256" key="5">
    <source>
        <dbReference type="SAM" id="MobiDB-lite"/>
    </source>
</evidence>
<keyword evidence="2" id="KW-0067">ATP-binding</keyword>
<dbReference type="InterPro" id="IPR002197">
    <property type="entry name" value="HTH_Fis"/>
</dbReference>
<keyword evidence="4" id="KW-0804">Transcription</keyword>
<dbReference type="Pfam" id="PF02954">
    <property type="entry name" value="HTH_8"/>
    <property type="match status" value="1"/>
</dbReference>
<keyword evidence="3" id="KW-0805">Transcription regulation</keyword>
<dbReference type="InterPro" id="IPR058031">
    <property type="entry name" value="AAA_lid_NorR"/>
</dbReference>
<dbReference type="Gene3D" id="1.10.10.60">
    <property type="entry name" value="Homeodomain-like"/>
    <property type="match status" value="1"/>
</dbReference>
<evidence type="ECO:0000256" key="1">
    <source>
        <dbReference type="ARBA" id="ARBA00022741"/>
    </source>
</evidence>
<protein>
    <submittedName>
        <fullName evidence="7">Sigma 54-interacting transcriptional regulator</fullName>
    </submittedName>
</protein>
<dbReference type="SUPFAM" id="SSF46689">
    <property type="entry name" value="Homeodomain-like"/>
    <property type="match status" value="1"/>
</dbReference>
<dbReference type="EMBL" id="CP121196">
    <property type="protein sequence ID" value="XBH20037.1"/>
    <property type="molecule type" value="Genomic_DNA"/>
</dbReference>
<keyword evidence="1" id="KW-0547">Nucleotide-binding</keyword>
<evidence type="ECO:0000313" key="7">
    <source>
        <dbReference type="EMBL" id="XBH20037.1"/>
    </source>
</evidence>
<sequence length="307" mass="34017">MPMQTLVKSQPRFPAADRPGATPRATQFLAISTSGCRLVQQVATVAPHLELAVIEGESGVGKETLARVLHAQSAFARSNFFRCDVREWLLRDIDPEFLTGFTYLDRIDLLAAPGQALLLRVLKSLQSCPAGRLGLVASSETSLRDMALNGSFLPDLAFRFTAIRFSIPPLRERREDIAPLAALFLERLSERYRIPRFCFAPGTTARLLQHDWPGNARELFSVLESAVLESANGLIRAEDLPIVAAAVPLSHIRFQPPTVLNLDAVIQNHIRLVLDLNHGNKLKSARQLGISRSTLYRLLEVEAQPSR</sequence>
<dbReference type="Pfam" id="PF14532">
    <property type="entry name" value="Sigma54_activ_2"/>
    <property type="match status" value="1"/>
</dbReference>